<keyword evidence="3 8" id="KW-0732">Signal</keyword>
<feature type="region of interest" description="Disordered" evidence="7">
    <location>
        <begin position="314"/>
        <end position="363"/>
    </location>
</feature>
<organism evidence="11 12">
    <name type="scientific">Paenibacillus campinasensis</name>
    <dbReference type="NCBI Taxonomy" id="66347"/>
    <lineage>
        <taxon>Bacteria</taxon>
        <taxon>Bacillati</taxon>
        <taxon>Bacillota</taxon>
        <taxon>Bacilli</taxon>
        <taxon>Bacillales</taxon>
        <taxon>Paenibacillaceae</taxon>
        <taxon>Paenibacillus</taxon>
    </lineage>
</organism>
<comment type="caution">
    <text evidence="11">The sequence shown here is derived from an EMBL/GenBank/DDBJ whole genome shotgun (WGS) entry which is preliminary data.</text>
</comment>
<comment type="catalytic activity">
    <reaction evidence="1">
        <text>[protein]-peptidylproline (omega=180) = [protein]-peptidylproline (omega=0)</text>
        <dbReference type="Rhea" id="RHEA:16237"/>
        <dbReference type="Rhea" id="RHEA-COMP:10747"/>
        <dbReference type="Rhea" id="RHEA-COMP:10748"/>
        <dbReference type="ChEBI" id="CHEBI:83833"/>
        <dbReference type="ChEBI" id="CHEBI:83834"/>
        <dbReference type="EC" id="5.2.1.8"/>
    </reaction>
</comment>
<evidence type="ECO:0000256" key="5">
    <source>
        <dbReference type="ARBA" id="ARBA00023235"/>
    </source>
</evidence>
<dbReference type="InterPro" id="IPR050245">
    <property type="entry name" value="PrsA_foldase"/>
</dbReference>
<sequence length="363" mass="40926">MPSRNNKAWRTIVVSMTAVLTLSIFTACGKENNTEPEVDNSKVVVKYTGGEITEKEFELEQRIIALMSPAYAQFLEMDEFKEYLARQSVTYEYLFAKADDAAKEAAQKQVDDQIAQYKTGMGGESQFQSYLEQSNLTEEDLRNYMHRIMTVSEYEKNQVSDDEIKEYFEDNPTDFTRVTVRHVLIQFTDAEGNERTPQDALKLANEVKSKLEAGEDFAAIAKEYSEDPGSKETGGLYENRRAGDWVPEFKEKALSLELNTISDPVETSYGYHVMKVEARQEITYDTMPDEDKEDIRNELAAGKIDEFMQNELNDIIESMDLPKSENSGEQGGNQGTEGPEGQGDQGQPAEGTPEDTTDSNNGE</sequence>
<protein>
    <recommendedName>
        <fullName evidence="2">peptidylprolyl isomerase</fullName>
        <ecNumber evidence="2">5.2.1.8</ecNumber>
    </recommendedName>
</protein>
<evidence type="ECO:0000256" key="6">
    <source>
        <dbReference type="PROSITE-ProRule" id="PRU00278"/>
    </source>
</evidence>
<feature type="chain" id="PRO_5032367487" description="peptidylprolyl isomerase" evidence="8">
    <location>
        <begin position="30"/>
        <end position="363"/>
    </location>
</feature>
<feature type="signal peptide" evidence="8">
    <location>
        <begin position="1"/>
        <end position="29"/>
    </location>
</feature>
<reference evidence="11 12" key="1">
    <citation type="submission" date="2017-07" db="EMBL/GenBank/DDBJ databases">
        <title>Isolation and whole genome analysis of endospore-forming bacteria from heroin.</title>
        <authorList>
            <person name="Kalinowski J."/>
            <person name="Ahrens B."/>
            <person name="Al-Dilaimi A."/>
            <person name="Winkler A."/>
            <person name="Wibberg D."/>
            <person name="Schleenbecker U."/>
            <person name="Ruckert C."/>
            <person name="Wolfel R."/>
            <person name="Grass G."/>
        </authorList>
    </citation>
    <scope>NUCLEOTIDE SEQUENCE [LARGE SCALE GENOMIC DNA]</scope>
    <source>
        <strain evidence="11 12">7537-G1</strain>
    </source>
</reference>
<dbReference type="PANTHER" id="PTHR47245:SF1">
    <property type="entry name" value="FOLDASE PROTEIN PRSA"/>
    <property type="match status" value="1"/>
</dbReference>
<evidence type="ECO:0000313" key="11">
    <source>
        <dbReference type="EMBL" id="PAD72229.1"/>
    </source>
</evidence>
<dbReference type="Proteomes" id="UP000435177">
    <property type="component" value="Unassembled WGS sequence"/>
</dbReference>
<dbReference type="PANTHER" id="PTHR47245">
    <property type="entry name" value="PEPTIDYLPROLYL ISOMERASE"/>
    <property type="match status" value="1"/>
</dbReference>
<reference evidence="10 13" key="2">
    <citation type="submission" date="2019-11" db="EMBL/GenBank/DDBJ databases">
        <title>Draft genome sequences of five Paenibacillus species of dairy origin.</title>
        <authorList>
            <person name="Olajide A.M."/>
            <person name="Chen S."/>
            <person name="Lapointe G."/>
        </authorList>
    </citation>
    <scope>NUCLEOTIDE SEQUENCE [LARGE SCALE GENOMIC DNA]</scope>
    <source>
        <strain evidence="10 13">3CS1</strain>
    </source>
</reference>
<dbReference type="SUPFAM" id="SSF109998">
    <property type="entry name" value="Triger factor/SurA peptide-binding domain-like"/>
    <property type="match status" value="1"/>
</dbReference>
<evidence type="ECO:0000256" key="4">
    <source>
        <dbReference type="ARBA" id="ARBA00023110"/>
    </source>
</evidence>
<dbReference type="Pfam" id="PF13624">
    <property type="entry name" value="SurA_N_3"/>
    <property type="match status" value="1"/>
</dbReference>
<dbReference type="PROSITE" id="PS50198">
    <property type="entry name" value="PPIC_PPIASE_2"/>
    <property type="match status" value="1"/>
</dbReference>
<dbReference type="InterPro" id="IPR046357">
    <property type="entry name" value="PPIase_dom_sf"/>
</dbReference>
<dbReference type="SUPFAM" id="SSF54534">
    <property type="entry name" value="FKBP-like"/>
    <property type="match status" value="1"/>
</dbReference>
<keyword evidence="4 6" id="KW-0697">Rotamase</keyword>
<dbReference type="PROSITE" id="PS51257">
    <property type="entry name" value="PROKAR_LIPOPROTEIN"/>
    <property type="match status" value="1"/>
</dbReference>
<evidence type="ECO:0000313" key="10">
    <source>
        <dbReference type="EMBL" id="MUG68795.1"/>
    </source>
</evidence>
<dbReference type="OrthoDB" id="14196at2"/>
<dbReference type="AlphaFoldDB" id="A0A268EGM0"/>
<keyword evidence="5 6" id="KW-0413">Isomerase</keyword>
<dbReference type="RefSeq" id="WP_095267685.1">
    <property type="nucleotide sequence ID" value="NZ_NPBY01000081.1"/>
</dbReference>
<dbReference type="EMBL" id="NPBY01000081">
    <property type="protein sequence ID" value="PAD72229.1"/>
    <property type="molecule type" value="Genomic_DNA"/>
</dbReference>
<evidence type="ECO:0000313" key="13">
    <source>
        <dbReference type="Proteomes" id="UP000435177"/>
    </source>
</evidence>
<feature type="domain" description="PpiC" evidence="9">
    <location>
        <begin position="175"/>
        <end position="278"/>
    </location>
</feature>
<dbReference type="InterPro" id="IPR027304">
    <property type="entry name" value="Trigger_fact/SurA_dom_sf"/>
</dbReference>
<name>A0A268EGM0_9BACL</name>
<accession>A0A268EGM0</accession>
<gene>
    <name evidence="11" type="ORF">CHH67_22875</name>
    <name evidence="10" type="ORF">GNP94_22765</name>
</gene>
<dbReference type="InterPro" id="IPR000297">
    <property type="entry name" value="PPIase_PpiC"/>
</dbReference>
<evidence type="ECO:0000256" key="2">
    <source>
        <dbReference type="ARBA" id="ARBA00013194"/>
    </source>
</evidence>
<evidence type="ECO:0000256" key="7">
    <source>
        <dbReference type="SAM" id="MobiDB-lite"/>
    </source>
</evidence>
<dbReference type="Gene3D" id="3.10.50.40">
    <property type="match status" value="1"/>
</dbReference>
<dbReference type="Proteomes" id="UP000215596">
    <property type="component" value="Unassembled WGS sequence"/>
</dbReference>
<feature type="compositionally biased region" description="Gly residues" evidence="7">
    <location>
        <begin position="329"/>
        <end position="344"/>
    </location>
</feature>
<evidence type="ECO:0000256" key="1">
    <source>
        <dbReference type="ARBA" id="ARBA00000971"/>
    </source>
</evidence>
<dbReference type="EC" id="5.2.1.8" evidence="2"/>
<keyword evidence="13" id="KW-1185">Reference proteome</keyword>
<proteinExistence type="predicted"/>
<evidence type="ECO:0000259" key="9">
    <source>
        <dbReference type="PROSITE" id="PS50198"/>
    </source>
</evidence>
<evidence type="ECO:0000256" key="8">
    <source>
        <dbReference type="SAM" id="SignalP"/>
    </source>
</evidence>
<evidence type="ECO:0000313" key="12">
    <source>
        <dbReference type="Proteomes" id="UP000215596"/>
    </source>
</evidence>
<dbReference type="Pfam" id="PF13616">
    <property type="entry name" value="Rotamase_3"/>
    <property type="match status" value="1"/>
</dbReference>
<dbReference type="EMBL" id="WOAA01000035">
    <property type="protein sequence ID" value="MUG68795.1"/>
    <property type="molecule type" value="Genomic_DNA"/>
</dbReference>
<evidence type="ECO:0000256" key="3">
    <source>
        <dbReference type="ARBA" id="ARBA00022729"/>
    </source>
</evidence>
<dbReference type="GO" id="GO:0003755">
    <property type="term" value="F:peptidyl-prolyl cis-trans isomerase activity"/>
    <property type="evidence" value="ECO:0007669"/>
    <property type="project" value="UniProtKB-KW"/>
</dbReference>